<feature type="domain" description="TACO1/YebC-like N-terminal" evidence="8">
    <location>
        <begin position="5"/>
        <end position="76"/>
    </location>
</feature>
<evidence type="ECO:0000256" key="4">
    <source>
        <dbReference type="ARBA" id="ARBA00023125"/>
    </source>
</evidence>
<dbReference type="GO" id="GO:0003677">
    <property type="term" value="F:DNA binding"/>
    <property type="evidence" value="ECO:0007669"/>
    <property type="project" value="UniProtKB-UniRule"/>
</dbReference>
<evidence type="ECO:0000313" key="9">
    <source>
        <dbReference type="EMBL" id="OGC38717.1"/>
    </source>
</evidence>
<evidence type="ECO:0000259" key="8">
    <source>
        <dbReference type="Pfam" id="PF20772"/>
    </source>
</evidence>
<comment type="subcellular location">
    <subcellularLocation>
        <location evidence="6">Cytoplasm</location>
    </subcellularLocation>
</comment>
<evidence type="ECO:0000256" key="5">
    <source>
        <dbReference type="ARBA" id="ARBA00023163"/>
    </source>
</evidence>
<proteinExistence type="inferred from homology"/>
<dbReference type="Pfam" id="PF01709">
    <property type="entry name" value="Transcrip_reg"/>
    <property type="match status" value="2"/>
</dbReference>
<accession>A0A1F4U1F6</accession>
<dbReference type="GO" id="GO:0005829">
    <property type="term" value="C:cytosol"/>
    <property type="evidence" value="ECO:0007669"/>
    <property type="project" value="TreeGrafter"/>
</dbReference>
<dbReference type="InterPro" id="IPR048300">
    <property type="entry name" value="TACO1_YebC-like_2nd/3rd_dom"/>
</dbReference>
<name>A0A1F4U1F6_UNCKA</name>
<keyword evidence="2 6" id="KW-0963">Cytoplasm</keyword>
<gene>
    <name evidence="9" type="ORF">A3K42_00125</name>
</gene>
<keyword evidence="4 6" id="KW-0238">DNA-binding</keyword>
<dbReference type="Gene3D" id="3.30.70.980">
    <property type="match status" value="1"/>
</dbReference>
<dbReference type="Proteomes" id="UP000178270">
    <property type="component" value="Unassembled WGS sequence"/>
</dbReference>
<comment type="caution">
    <text evidence="9">The sequence shown here is derived from an EMBL/GenBank/DDBJ whole genome shotgun (WGS) entry which is preliminary data.</text>
</comment>
<feature type="domain" description="TACO1/YebC-like second and third" evidence="7">
    <location>
        <begin position="84"/>
        <end position="137"/>
    </location>
</feature>
<evidence type="ECO:0000259" key="7">
    <source>
        <dbReference type="Pfam" id="PF01709"/>
    </source>
</evidence>
<dbReference type="Pfam" id="PF20772">
    <property type="entry name" value="TACO1_YebC_N"/>
    <property type="match status" value="1"/>
</dbReference>
<evidence type="ECO:0000313" key="10">
    <source>
        <dbReference type="Proteomes" id="UP000178270"/>
    </source>
</evidence>
<keyword evidence="3 6" id="KW-0805">Transcription regulation</keyword>
<sequence>MSGHSKWANIKRDKAVNDAKRSNMFTKLSRLISVAARQSGGDPDANPALRLAIEKAKRDGRMPKDTIDKAIARGAGRGADATSLEEITYEGFGPNGEAFYIKAITDNRNRTVAELRNIFSKAGGSLGGAGSTAYIFSPDPETPNFTIDIGTEEQYKKLEELYDQLEDHDDVQQVYTNFDL</sequence>
<dbReference type="HAMAP" id="MF_00693">
    <property type="entry name" value="Transcrip_reg_TACO1"/>
    <property type="match status" value="1"/>
</dbReference>
<dbReference type="InterPro" id="IPR029072">
    <property type="entry name" value="YebC-like"/>
</dbReference>
<dbReference type="SUPFAM" id="SSF75625">
    <property type="entry name" value="YebC-like"/>
    <property type="match status" value="1"/>
</dbReference>
<dbReference type="InterPro" id="IPR049083">
    <property type="entry name" value="TACO1_YebC_N"/>
</dbReference>
<dbReference type="InterPro" id="IPR002876">
    <property type="entry name" value="Transcrip_reg_TACO1-like"/>
</dbReference>
<dbReference type="PANTHER" id="PTHR12532">
    <property type="entry name" value="TRANSLATIONAL ACTIVATOR OF CYTOCHROME C OXIDASE 1"/>
    <property type="match status" value="1"/>
</dbReference>
<dbReference type="PANTHER" id="PTHR12532:SF6">
    <property type="entry name" value="TRANSCRIPTIONAL REGULATORY PROTEIN YEBC-RELATED"/>
    <property type="match status" value="1"/>
</dbReference>
<dbReference type="EMBL" id="MEUS01000020">
    <property type="protein sequence ID" value="OGC38717.1"/>
    <property type="molecule type" value="Genomic_DNA"/>
</dbReference>
<protein>
    <recommendedName>
        <fullName evidence="6">Probable transcriptional regulatory protein A3K42_00125</fullName>
    </recommendedName>
</protein>
<dbReference type="InterPro" id="IPR017856">
    <property type="entry name" value="Integrase-like_N"/>
</dbReference>
<dbReference type="GO" id="GO:0006355">
    <property type="term" value="P:regulation of DNA-templated transcription"/>
    <property type="evidence" value="ECO:0007669"/>
    <property type="project" value="UniProtKB-UniRule"/>
</dbReference>
<evidence type="ECO:0000256" key="2">
    <source>
        <dbReference type="ARBA" id="ARBA00022490"/>
    </source>
</evidence>
<dbReference type="FunFam" id="1.10.10.200:FF:000002">
    <property type="entry name" value="Probable transcriptional regulatory protein CLM62_37755"/>
    <property type="match status" value="1"/>
</dbReference>
<dbReference type="Gene3D" id="1.10.10.200">
    <property type="match status" value="1"/>
</dbReference>
<reference evidence="9 10" key="1">
    <citation type="journal article" date="2016" name="Nat. Commun.">
        <title>Thousands of microbial genomes shed light on interconnected biogeochemical processes in an aquifer system.</title>
        <authorList>
            <person name="Anantharaman K."/>
            <person name="Brown C.T."/>
            <person name="Hug L.A."/>
            <person name="Sharon I."/>
            <person name="Castelle C.J."/>
            <person name="Probst A.J."/>
            <person name="Thomas B.C."/>
            <person name="Singh A."/>
            <person name="Wilkins M.J."/>
            <person name="Karaoz U."/>
            <person name="Brodie E.L."/>
            <person name="Williams K.H."/>
            <person name="Hubbard S.S."/>
            <person name="Banfield J.F."/>
        </authorList>
    </citation>
    <scope>NUCLEOTIDE SEQUENCE [LARGE SCALE GENOMIC DNA]</scope>
</reference>
<evidence type="ECO:0000256" key="6">
    <source>
        <dbReference type="HAMAP-Rule" id="MF_00693"/>
    </source>
</evidence>
<organism evidence="9 10">
    <name type="scientific">candidate division WWE3 bacterium RBG_13_37_7</name>
    <dbReference type="NCBI Taxonomy" id="1802609"/>
    <lineage>
        <taxon>Bacteria</taxon>
        <taxon>Katanobacteria</taxon>
    </lineage>
</organism>
<dbReference type="InterPro" id="IPR026564">
    <property type="entry name" value="Transcrip_reg_TACO1-like_dom3"/>
</dbReference>
<comment type="similarity">
    <text evidence="1 6">Belongs to the TACO1 family.</text>
</comment>
<evidence type="ECO:0000256" key="3">
    <source>
        <dbReference type="ARBA" id="ARBA00023015"/>
    </source>
</evidence>
<keyword evidence="5 6" id="KW-0804">Transcription</keyword>
<evidence type="ECO:0000256" key="1">
    <source>
        <dbReference type="ARBA" id="ARBA00008724"/>
    </source>
</evidence>
<dbReference type="AlphaFoldDB" id="A0A1F4U1F6"/>
<feature type="domain" description="TACO1/YebC-like second and third" evidence="7">
    <location>
        <begin position="143"/>
        <end position="178"/>
    </location>
</feature>